<dbReference type="AlphaFoldDB" id="A0A1Y1IR27"/>
<dbReference type="InterPro" id="IPR043128">
    <property type="entry name" value="Rev_trsase/Diguanyl_cyclase"/>
</dbReference>
<dbReference type="OrthoDB" id="538944at2759"/>
<dbReference type="OMA" id="IWLWCID"/>
<dbReference type="Gene3D" id="3.10.10.10">
    <property type="entry name" value="HIV Type 1 Reverse Transcriptase, subunit A, domain 1"/>
    <property type="match status" value="1"/>
</dbReference>
<reference evidence="2 3" key="1">
    <citation type="journal article" date="2014" name="Nat. Commun.">
        <title>Klebsormidium flaccidum genome reveals primary factors for plant terrestrial adaptation.</title>
        <authorList>
            <person name="Hori K."/>
            <person name="Maruyama F."/>
            <person name="Fujisawa T."/>
            <person name="Togashi T."/>
            <person name="Yamamoto N."/>
            <person name="Seo M."/>
            <person name="Sato S."/>
            <person name="Yamada T."/>
            <person name="Mori H."/>
            <person name="Tajima N."/>
            <person name="Moriyama T."/>
            <person name="Ikeuchi M."/>
            <person name="Watanabe M."/>
            <person name="Wada H."/>
            <person name="Kobayashi K."/>
            <person name="Saito M."/>
            <person name="Masuda T."/>
            <person name="Sasaki-Sekimoto Y."/>
            <person name="Mashiguchi K."/>
            <person name="Awai K."/>
            <person name="Shimojima M."/>
            <person name="Masuda S."/>
            <person name="Iwai M."/>
            <person name="Nobusawa T."/>
            <person name="Narise T."/>
            <person name="Kondo S."/>
            <person name="Saito H."/>
            <person name="Sato R."/>
            <person name="Murakawa M."/>
            <person name="Ihara Y."/>
            <person name="Oshima-Yamada Y."/>
            <person name="Ohtaka K."/>
            <person name="Satoh M."/>
            <person name="Sonobe K."/>
            <person name="Ishii M."/>
            <person name="Ohtani R."/>
            <person name="Kanamori-Sato M."/>
            <person name="Honoki R."/>
            <person name="Miyazaki D."/>
            <person name="Mochizuki H."/>
            <person name="Umetsu J."/>
            <person name="Higashi K."/>
            <person name="Shibata D."/>
            <person name="Kamiya Y."/>
            <person name="Sato N."/>
            <person name="Nakamura Y."/>
            <person name="Tabata S."/>
            <person name="Ida S."/>
            <person name="Kurokawa K."/>
            <person name="Ohta H."/>
        </authorList>
    </citation>
    <scope>NUCLEOTIDE SEQUENCE [LARGE SCALE GENOMIC DNA]</scope>
    <source>
        <strain evidence="2 3">NIES-2285</strain>
    </source>
</reference>
<protein>
    <submittedName>
        <fullName evidence="2">Putative DNA/RNA polymerases</fullName>
    </submittedName>
</protein>
<evidence type="ECO:0000313" key="3">
    <source>
        <dbReference type="Proteomes" id="UP000054558"/>
    </source>
</evidence>
<name>A0A1Y1IR27_KLENI</name>
<dbReference type="InterPro" id="IPR036397">
    <property type="entry name" value="RNaseH_sf"/>
</dbReference>
<sequence>MFLNARYVNLFLAELPFQYQRLRDVLVFITQDSFMSTWDLKSGYYHVFLHPSFRKYMGFQVGQLVFRYNVPAFGLSQACFLFTKLMNEPAKALRQRGVPISDYIDDGITAAVTFARCLFNAISSARLLAALGAFLGLPKCNLSPDQLRKWLGFIIDSVNQRFQLSPSRLAKLKQQLQVILQAQHVTARELASLAGRLVPTGPAVLPASLRSRPFFQALKGQLSWDAIFPNQLAVQQAAAFWLENLERFNGRGWWPPPVSIQASVDASGVGFGGVLILPGQVRTPFRGTFSEEFAQASSTAREVAGYLGAARTAFQTHPNALKGASLLITGDSQSAVACINELRSTQPDIHGLLQQLFDLCLEADCSVQARWVPRGQLTEADRISREPDAGDWGLNPILVNAIKARFGVQPILDVFASAVHHVTPNFISKFFEPGCKAVQAMRQDWRDFVPPGQVAWLFPPPALAGQVLAKLALYKIDAILVLRDQRESNERVMLRHRQDAAVSVPFPIPSDLGTGLVPDRFAPSRPDHSPGRIYLSCF</sequence>
<dbReference type="STRING" id="105231.A0A1Y1IR27"/>
<dbReference type="PANTHER" id="PTHR33050:SF7">
    <property type="entry name" value="RIBONUCLEASE H"/>
    <property type="match status" value="1"/>
</dbReference>
<dbReference type="InterPro" id="IPR052055">
    <property type="entry name" value="Hepadnavirus_pol/RT"/>
</dbReference>
<feature type="domain" description="Reverse transcriptase" evidence="1">
    <location>
        <begin position="30"/>
        <end position="155"/>
    </location>
</feature>
<evidence type="ECO:0000313" key="2">
    <source>
        <dbReference type="EMBL" id="GAQ93310.1"/>
    </source>
</evidence>
<evidence type="ECO:0000259" key="1">
    <source>
        <dbReference type="Pfam" id="PF00078"/>
    </source>
</evidence>
<organism evidence="2 3">
    <name type="scientific">Klebsormidium nitens</name>
    <name type="common">Green alga</name>
    <name type="synonym">Ulothrix nitens</name>
    <dbReference type="NCBI Taxonomy" id="105231"/>
    <lineage>
        <taxon>Eukaryota</taxon>
        <taxon>Viridiplantae</taxon>
        <taxon>Streptophyta</taxon>
        <taxon>Klebsormidiophyceae</taxon>
        <taxon>Klebsormidiales</taxon>
        <taxon>Klebsormidiaceae</taxon>
        <taxon>Klebsormidium</taxon>
    </lineage>
</organism>
<dbReference type="Pfam" id="PF00078">
    <property type="entry name" value="RVT_1"/>
    <property type="match status" value="1"/>
</dbReference>
<dbReference type="InterPro" id="IPR043502">
    <property type="entry name" value="DNA/RNA_pol_sf"/>
</dbReference>
<dbReference type="PANTHER" id="PTHR33050">
    <property type="entry name" value="REVERSE TRANSCRIPTASE DOMAIN-CONTAINING PROTEIN"/>
    <property type="match status" value="1"/>
</dbReference>
<dbReference type="Gene3D" id="3.30.420.10">
    <property type="entry name" value="Ribonuclease H-like superfamily/Ribonuclease H"/>
    <property type="match status" value="1"/>
</dbReference>
<accession>A0A1Y1IR27</accession>
<dbReference type="EMBL" id="DF238382">
    <property type="protein sequence ID" value="GAQ93310.1"/>
    <property type="molecule type" value="Genomic_DNA"/>
</dbReference>
<dbReference type="Gene3D" id="3.30.70.270">
    <property type="match status" value="1"/>
</dbReference>
<keyword evidence="3" id="KW-1185">Reference proteome</keyword>
<proteinExistence type="predicted"/>
<dbReference type="CDD" id="cd09275">
    <property type="entry name" value="RNase_HI_RT_DIRS1"/>
    <property type="match status" value="1"/>
</dbReference>
<dbReference type="Proteomes" id="UP000054558">
    <property type="component" value="Unassembled WGS sequence"/>
</dbReference>
<dbReference type="SUPFAM" id="SSF56672">
    <property type="entry name" value="DNA/RNA polymerases"/>
    <property type="match status" value="1"/>
</dbReference>
<dbReference type="GO" id="GO:0003676">
    <property type="term" value="F:nucleic acid binding"/>
    <property type="evidence" value="ECO:0007669"/>
    <property type="project" value="InterPro"/>
</dbReference>
<gene>
    <name evidence="2" type="ORF">KFL_014330020</name>
</gene>
<dbReference type="InterPro" id="IPR000477">
    <property type="entry name" value="RT_dom"/>
</dbReference>